<keyword evidence="2" id="KW-1185">Reference proteome</keyword>
<proteinExistence type="predicted"/>
<sequence length="126" mass="15039">MASDFRKLAAYRKGFQLASQLRKATLQFPRNEYAFIDQIRRSSRSVCANLAEVYGVRQYQKHYQSKLAIVVSENFETQVWLDFALEAAYISKEDYTNWRQQSEEVGKLLTHMQNNWQRYKNWNNTN</sequence>
<accession>A0ABM9B3G5</accession>
<dbReference type="CDD" id="cd16377">
    <property type="entry name" value="23S_rRNA_IVP_like"/>
    <property type="match status" value="1"/>
</dbReference>
<dbReference type="InterPro" id="IPR036583">
    <property type="entry name" value="23S_rRNA_IVS_sf"/>
</dbReference>
<name>A0ABM9B3G5_9BACT</name>
<dbReference type="PANTHER" id="PTHR38471:SF2">
    <property type="entry name" value="FOUR HELIX BUNDLE PROTEIN"/>
    <property type="match status" value="1"/>
</dbReference>
<dbReference type="Proteomes" id="UP000837803">
    <property type="component" value="Unassembled WGS sequence"/>
</dbReference>
<protein>
    <recommendedName>
        <fullName evidence="3">Four helix bundle protein</fullName>
    </recommendedName>
</protein>
<gene>
    <name evidence="1" type="ORF">LEM8419_02573</name>
</gene>
<evidence type="ECO:0000313" key="2">
    <source>
        <dbReference type="Proteomes" id="UP000837803"/>
    </source>
</evidence>
<dbReference type="Gene3D" id="1.20.1440.60">
    <property type="entry name" value="23S rRNA-intervening sequence"/>
    <property type="match status" value="1"/>
</dbReference>
<reference evidence="1" key="1">
    <citation type="submission" date="2021-12" db="EMBL/GenBank/DDBJ databases">
        <authorList>
            <person name="Rodrigo-Torres L."/>
            <person name="Arahal R. D."/>
            <person name="Lucena T."/>
        </authorList>
    </citation>
    <scope>NUCLEOTIDE SEQUENCE</scope>
    <source>
        <strain evidence="1">CECT 8419</strain>
    </source>
</reference>
<dbReference type="PANTHER" id="PTHR38471">
    <property type="entry name" value="FOUR HELIX BUNDLE PROTEIN"/>
    <property type="match status" value="1"/>
</dbReference>
<organism evidence="1 2">
    <name type="scientific">Neolewinella maritima</name>
    <dbReference type="NCBI Taxonomy" id="1383882"/>
    <lineage>
        <taxon>Bacteria</taxon>
        <taxon>Pseudomonadati</taxon>
        <taxon>Bacteroidota</taxon>
        <taxon>Saprospiria</taxon>
        <taxon>Saprospirales</taxon>
        <taxon>Lewinellaceae</taxon>
        <taxon>Neolewinella</taxon>
    </lineage>
</organism>
<dbReference type="RefSeq" id="WP_238751517.1">
    <property type="nucleotide sequence ID" value="NZ_CAKLPZ010000003.1"/>
</dbReference>
<dbReference type="Pfam" id="PF05635">
    <property type="entry name" value="23S_rRNA_IVP"/>
    <property type="match status" value="1"/>
</dbReference>
<dbReference type="EMBL" id="CAKLPZ010000003">
    <property type="protein sequence ID" value="CAH1001668.1"/>
    <property type="molecule type" value="Genomic_DNA"/>
</dbReference>
<evidence type="ECO:0000313" key="1">
    <source>
        <dbReference type="EMBL" id="CAH1001668.1"/>
    </source>
</evidence>
<dbReference type="NCBIfam" id="TIGR02436">
    <property type="entry name" value="four helix bundle protein"/>
    <property type="match status" value="1"/>
</dbReference>
<dbReference type="InterPro" id="IPR012657">
    <property type="entry name" value="23S_rRNA-intervening_sequence"/>
</dbReference>
<dbReference type="SUPFAM" id="SSF158446">
    <property type="entry name" value="IVS-encoded protein-like"/>
    <property type="match status" value="1"/>
</dbReference>
<comment type="caution">
    <text evidence="1">The sequence shown here is derived from an EMBL/GenBank/DDBJ whole genome shotgun (WGS) entry which is preliminary data.</text>
</comment>
<evidence type="ECO:0008006" key="3">
    <source>
        <dbReference type="Google" id="ProtNLM"/>
    </source>
</evidence>